<dbReference type="InterPro" id="IPR014036">
    <property type="entry name" value="DeoR-like_C"/>
</dbReference>
<evidence type="ECO:0000256" key="2">
    <source>
        <dbReference type="ARBA" id="ARBA00023163"/>
    </source>
</evidence>
<keyword evidence="2" id="KW-0804">Transcription</keyword>
<dbReference type="Gene3D" id="1.10.10.10">
    <property type="entry name" value="Winged helix-like DNA-binding domain superfamily/Winged helix DNA-binding domain"/>
    <property type="match status" value="1"/>
</dbReference>
<keyword evidence="5" id="KW-1185">Reference proteome</keyword>
<dbReference type="SMART" id="SM00420">
    <property type="entry name" value="HTH_DEOR"/>
    <property type="match status" value="1"/>
</dbReference>
<accession>A0A2D2B0X6</accession>
<proteinExistence type="predicted"/>
<dbReference type="EMBL" id="CP024201">
    <property type="protein sequence ID" value="ATQ43903.1"/>
    <property type="molecule type" value="Genomic_DNA"/>
</dbReference>
<dbReference type="PANTHER" id="PTHR30363:SF44">
    <property type="entry name" value="AGA OPERON TRANSCRIPTIONAL REPRESSOR-RELATED"/>
    <property type="match status" value="1"/>
</dbReference>
<dbReference type="Proteomes" id="UP000228945">
    <property type="component" value="Chromosome"/>
</dbReference>
<gene>
    <name evidence="4" type="ORF">CSW64_16615</name>
</gene>
<evidence type="ECO:0000313" key="4">
    <source>
        <dbReference type="EMBL" id="ATQ43903.1"/>
    </source>
</evidence>
<evidence type="ECO:0000256" key="1">
    <source>
        <dbReference type="ARBA" id="ARBA00023015"/>
    </source>
</evidence>
<dbReference type="SMART" id="SM01134">
    <property type="entry name" value="DeoRC"/>
    <property type="match status" value="1"/>
</dbReference>
<organism evidence="4 5">
    <name type="scientific">Caulobacter mirabilis</name>
    <dbReference type="NCBI Taxonomy" id="69666"/>
    <lineage>
        <taxon>Bacteria</taxon>
        <taxon>Pseudomonadati</taxon>
        <taxon>Pseudomonadota</taxon>
        <taxon>Alphaproteobacteria</taxon>
        <taxon>Caulobacterales</taxon>
        <taxon>Caulobacteraceae</taxon>
        <taxon>Caulobacter</taxon>
    </lineage>
</organism>
<dbReference type="AlphaFoldDB" id="A0A2D2B0X6"/>
<dbReference type="InterPro" id="IPR050313">
    <property type="entry name" value="Carb_Metab_HTH_regulators"/>
</dbReference>
<dbReference type="InterPro" id="IPR037171">
    <property type="entry name" value="NagB/RpiA_transferase-like"/>
</dbReference>
<name>A0A2D2B0X6_9CAUL</name>
<dbReference type="SUPFAM" id="SSF46785">
    <property type="entry name" value="Winged helix' DNA-binding domain"/>
    <property type="match status" value="1"/>
</dbReference>
<dbReference type="InterPro" id="IPR036390">
    <property type="entry name" value="WH_DNA-bd_sf"/>
</dbReference>
<protein>
    <submittedName>
        <fullName evidence="4">DeoR family transcriptional regulator</fullName>
    </submittedName>
</protein>
<dbReference type="InterPro" id="IPR001034">
    <property type="entry name" value="DeoR_HTH"/>
</dbReference>
<reference evidence="4 5" key="1">
    <citation type="submission" date="2017-10" db="EMBL/GenBank/DDBJ databases">
        <title>Genome sequence of Caulobacter mirabilis FWC38.</title>
        <authorList>
            <person name="Fiebig A."/>
            <person name="Crosson S."/>
        </authorList>
    </citation>
    <scope>NUCLEOTIDE SEQUENCE [LARGE SCALE GENOMIC DNA]</scope>
    <source>
        <strain evidence="4 5">FWC 38</strain>
    </source>
</reference>
<dbReference type="RefSeq" id="WP_099623151.1">
    <property type="nucleotide sequence ID" value="NZ_CP024201.1"/>
</dbReference>
<feature type="domain" description="HTH deoR-type" evidence="3">
    <location>
        <begin position="3"/>
        <end position="58"/>
    </location>
</feature>
<dbReference type="KEGG" id="cmb:CSW64_16615"/>
<dbReference type="Pfam" id="PF08220">
    <property type="entry name" value="HTH_DeoR"/>
    <property type="match status" value="1"/>
</dbReference>
<dbReference type="SUPFAM" id="SSF100950">
    <property type="entry name" value="NagB/RpiA/CoA transferase-like"/>
    <property type="match status" value="1"/>
</dbReference>
<dbReference type="PROSITE" id="PS51000">
    <property type="entry name" value="HTH_DEOR_2"/>
    <property type="match status" value="1"/>
</dbReference>
<evidence type="ECO:0000313" key="5">
    <source>
        <dbReference type="Proteomes" id="UP000228945"/>
    </source>
</evidence>
<evidence type="ECO:0000259" key="3">
    <source>
        <dbReference type="PROSITE" id="PS51000"/>
    </source>
</evidence>
<keyword evidence="1" id="KW-0805">Transcription regulation</keyword>
<dbReference type="InterPro" id="IPR036388">
    <property type="entry name" value="WH-like_DNA-bd_sf"/>
</dbReference>
<dbReference type="Gene3D" id="3.40.50.1360">
    <property type="match status" value="1"/>
</dbReference>
<sequence>MRRENRQREILSRLKPNEPISTALLARDLEVSEETIRRELRSMEKAGAILWMHGAVRLMPPASEGVFASRMQTRAEAKARIAEAAAQHIFDGECVFLDAGSTSCFVARALRHHKRLQVVTNSLEVAKVLNYENGHQLFLAGGAYDPETASFSDHTAQQYLTAFRPSLSVLTVGSIHPQHGLMDYRAAEAEMSRVAYAMSSRVMLVADHSKFNRIAPFHTAKLTEVDILITDREPPTELAPALAHVRVEVVGSPGEPS</sequence>
<dbReference type="PANTHER" id="PTHR30363">
    <property type="entry name" value="HTH-TYPE TRANSCRIPTIONAL REGULATOR SRLR-RELATED"/>
    <property type="match status" value="1"/>
</dbReference>
<dbReference type="GO" id="GO:0003700">
    <property type="term" value="F:DNA-binding transcription factor activity"/>
    <property type="evidence" value="ECO:0007669"/>
    <property type="project" value="InterPro"/>
</dbReference>
<dbReference type="OrthoDB" id="9814815at2"/>
<dbReference type="Pfam" id="PF00455">
    <property type="entry name" value="DeoRC"/>
    <property type="match status" value="1"/>
</dbReference>